<reference evidence="3" key="1">
    <citation type="submission" date="2016-10" db="EMBL/GenBank/DDBJ databases">
        <authorList>
            <person name="Varghese N."/>
            <person name="Submissions S."/>
        </authorList>
    </citation>
    <scope>NUCLEOTIDE SEQUENCE [LARGE SCALE GENOMIC DNA]</scope>
    <source>
        <strain evidence="3">DSM 45843</strain>
    </source>
</reference>
<name>A0A1H0P5J7_9ACTN</name>
<dbReference type="RefSeq" id="WP_091246581.1">
    <property type="nucleotide sequence ID" value="NZ_FNIR01000009.1"/>
</dbReference>
<dbReference type="EMBL" id="FNIR01000009">
    <property type="protein sequence ID" value="SDO99950.1"/>
    <property type="molecule type" value="Genomic_DNA"/>
</dbReference>
<feature type="domain" description="DUF2382" evidence="1">
    <location>
        <begin position="15"/>
        <end position="124"/>
    </location>
</feature>
<gene>
    <name evidence="2" type="ORF">SAMN05660199_02967</name>
</gene>
<dbReference type="InterPro" id="IPR019060">
    <property type="entry name" value="DUF2382"/>
</dbReference>
<evidence type="ECO:0000313" key="3">
    <source>
        <dbReference type="Proteomes" id="UP000199088"/>
    </source>
</evidence>
<dbReference type="OrthoDB" id="3712018at2"/>
<dbReference type="STRING" id="1052260.SAMN05660199_02967"/>
<proteinExistence type="predicted"/>
<protein>
    <recommendedName>
        <fullName evidence="1">DUF2382 domain-containing protein</fullName>
    </recommendedName>
</protein>
<keyword evidence="3" id="KW-1185">Reference proteome</keyword>
<evidence type="ECO:0000313" key="2">
    <source>
        <dbReference type="EMBL" id="SDO99950.1"/>
    </source>
</evidence>
<accession>A0A1H0P5J7</accession>
<dbReference type="AlphaFoldDB" id="A0A1H0P5J7"/>
<organism evidence="2 3">
    <name type="scientific">Klenkia soli</name>
    <dbReference type="NCBI Taxonomy" id="1052260"/>
    <lineage>
        <taxon>Bacteria</taxon>
        <taxon>Bacillati</taxon>
        <taxon>Actinomycetota</taxon>
        <taxon>Actinomycetes</taxon>
        <taxon>Geodermatophilales</taxon>
        <taxon>Geodermatophilaceae</taxon>
        <taxon>Klenkia</taxon>
    </lineage>
</organism>
<dbReference type="Pfam" id="PF09557">
    <property type="entry name" value="DUF2382"/>
    <property type="match status" value="1"/>
</dbReference>
<sequence>MTSAPRTPEPGTLVLTAQQLSTTTEAVPVRRAVLRVETTTEQVMVPVTLTRQRARLHYVDVDPAAAVPVPAEQLLDGATGGWLVLTADEPVVTTRAVPVERVRLVTSWVTGSQDVEAALAHDELAEVITSSTLAAGPTA</sequence>
<evidence type="ECO:0000259" key="1">
    <source>
        <dbReference type="Pfam" id="PF09557"/>
    </source>
</evidence>
<dbReference type="Proteomes" id="UP000199088">
    <property type="component" value="Unassembled WGS sequence"/>
</dbReference>